<dbReference type="InterPro" id="IPR050549">
    <property type="entry name" value="MFS_Trehalose_Transporter"/>
</dbReference>
<comment type="caution">
    <text evidence="11">The sequence shown here is derived from an EMBL/GenBank/DDBJ whole genome shotgun (WGS) entry which is preliminary data.</text>
</comment>
<dbReference type="NCBIfam" id="TIGR00879">
    <property type="entry name" value="SP"/>
    <property type="match status" value="1"/>
</dbReference>
<evidence type="ECO:0000256" key="8">
    <source>
        <dbReference type="RuleBase" id="RU003346"/>
    </source>
</evidence>
<dbReference type="GO" id="GO:0022857">
    <property type="term" value="F:transmembrane transporter activity"/>
    <property type="evidence" value="ECO:0007669"/>
    <property type="project" value="InterPro"/>
</dbReference>
<dbReference type="Gene3D" id="1.20.1250.20">
    <property type="entry name" value="MFS general substrate transporter like domains"/>
    <property type="match status" value="1"/>
</dbReference>
<feature type="transmembrane region" description="Helical" evidence="9">
    <location>
        <begin position="430"/>
        <end position="450"/>
    </location>
</feature>
<keyword evidence="6 9" id="KW-1133">Transmembrane helix</keyword>
<evidence type="ECO:0000256" key="7">
    <source>
        <dbReference type="ARBA" id="ARBA00023136"/>
    </source>
</evidence>
<dbReference type="GO" id="GO:0005886">
    <property type="term" value="C:plasma membrane"/>
    <property type="evidence" value="ECO:0007669"/>
    <property type="project" value="UniProtKB-SubCell"/>
</dbReference>
<proteinExistence type="inferred from homology"/>
<dbReference type="PANTHER" id="PTHR48021:SF1">
    <property type="entry name" value="GH07001P-RELATED"/>
    <property type="match status" value="1"/>
</dbReference>
<keyword evidence="4" id="KW-0762">Sugar transport</keyword>
<evidence type="ECO:0000256" key="9">
    <source>
        <dbReference type="SAM" id="Phobius"/>
    </source>
</evidence>
<comment type="subcellular location">
    <subcellularLocation>
        <location evidence="1">Cell membrane</location>
        <topology evidence="1">Multi-pass membrane protein</topology>
    </subcellularLocation>
</comment>
<dbReference type="SUPFAM" id="SSF103473">
    <property type="entry name" value="MFS general substrate transporter"/>
    <property type="match status" value="1"/>
</dbReference>
<keyword evidence="7 9" id="KW-0472">Membrane</keyword>
<keyword evidence="12" id="KW-1185">Reference proteome</keyword>
<protein>
    <recommendedName>
        <fullName evidence="10">Major facilitator superfamily (MFS) profile domain-containing protein</fullName>
    </recommendedName>
</protein>
<evidence type="ECO:0000256" key="4">
    <source>
        <dbReference type="ARBA" id="ARBA00022597"/>
    </source>
</evidence>
<evidence type="ECO:0000256" key="5">
    <source>
        <dbReference type="ARBA" id="ARBA00022692"/>
    </source>
</evidence>
<evidence type="ECO:0000313" key="11">
    <source>
        <dbReference type="EMBL" id="GHP03141.1"/>
    </source>
</evidence>
<evidence type="ECO:0000259" key="10">
    <source>
        <dbReference type="PROSITE" id="PS50850"/>
    </source>
</evidence>
<dbReference type="InterPro" id="IPR005829">
    <property type="entry name" value="Sugar_transporter_CS"/>
</dbReference>
<gene>
    <name evidence="11" type="ORF">PPROV_000189600</name>
</gene>
<evidence type="ECO:0000313" key="12">
    <source>
        <dbReference type="Proteomes" id="UP000660262"/>
    </source>
</evidence>
<dbReference type="Pfam" id="PF00083">
    <property type="entry name" value="Sugar_tr"/>
    <property type="match status" value="1"/>
</dbReference>
<dbReference type="InterPro" id="IPR005828">
    <property type="entry name" value="MFS_sugar_transport-like"/>
</dbReference>
<dbReference type="PRINTS" id="PR00171">
    <property type="entry name" value="SUGRTRNSPORT"/>
</dbReference>
<dbReference type="OrthoDB" id="6612291at2759"/>
<name>A0A830HC28_9CHLO</name>
<feature type="transmembrane region" description="Helical" evidence="9">
    <location>
        <begin position="99"/>
        <end position="122"/>
    </location>
</feature>
<dbReference type="Proteomes" id="UP000660262">
    <property type="component" value="Unassembled WGS sequence"/>
</dbReference>
<evidence type="ECO:0000256" key="2">
    <source>
        <dbReference type="ARBA" id="ARBA00022448"/>
    </source>
</evidence>
<keyword evidence="5 9" id="KW-0812">Transmembrane</keyword>
<feature type="transmembrane region" description="Helical" evidence="9">
    <location>
        <begin position="128"/>
        <end position="147"/>
    </location>
</feature>
<comment type="similarity">
    <text evidence="8">Belongs to the major facilitator superfamily. Sugar transporter (TC 2.A.1.1) family.</text>
</comment>
<organism evidence="11 12">
    <name type="scientific">Pycnococcus provasolii</name>
    <dbReference type="NCBI Taxonomy" id="41880"/>
    <lineage>
        <taxon>Eukaryota</taxon>
        <taxon>Viridiplantae</taxon>
        <taxon>Chlorophyta</taxon>
        <taxon>Pseudoscourfieldiophyceae</taxon>
        <taxon>Pseudoscourfieldiales</taxon>
        <taxon>Pycnococcaceae</taxon>
        <taxon>Pycnococcus</taxon>
    </lineage>
</organism>
<evidence type="ECO:0000256" key="3">
    <source>
        <dbReference type="ARBA" id="ARBA00022475"/>
    </source>
</evidence>
<sequence length="501" mass="53222">MSSARAAALDSSAVASSELDESAQLLALRSEAHDEDNHEATTALFGNVSWRLILAAAVTSLGPTHFGASLAYSSPAERSLRCDAPDAQAEMCKLNGAQFAVFASINSLGCAVGTVLAAPLSSKLGRAAALRVASISGVLGWATLAMASHVWSLYAARFFLGMFTGVVAAVSPAYLVEIAPLRIRGFIGASCQIGITVGILLFYILGMRKFNLSWRALARCGLALDLVFLVLSPLFMPESPSWLAKVKRDHTAAAESLRRLGRERESICSSMGDDNEDNDRCDDHAEPACTNPLALLRPPLLYPLRIAAAFALFQQLSGINAVVSFTDRIFVNAGVKNADQGVVLVGVLQVLATIAACFSIEKFGRRALLTTMPMMQAIASILLAVAFYLPSAHTLAVLACCLYIIAFNCGVGPLPWLLNAELFPEYARAMSGSFMSLIGWLCSYTVIASFEALTSRIGTSGTFVAYGAVCACASLFAFIFLPETRGRSSAEILDLLTVTNS</sequence>
<dbReference type="FunFam" id="1.20.1250.20:FF:000218">
    <property type="entry name" value="facilitated trehalose transporter Tret1"/>
    <property type="match status" value="1"/>
</dbReference>
<feature type="transmembrane region" description="Helical" evidence="9">
    <location>
        <begin position="154"/>
        <end position="175"/>
    </location>
</feature>
<dbReference type="AlphaFoldDB" id="A0A830HC28"/>
<evidence type="ECO:0000256" key="1">
    <source>
        <dbReference type="ARBA" id="ARBA00004651"/>
    </source>
</evidence>
<dbReference type="PANTHER" id="PTHR48021">
    <property type="match status" value="1"/>
</dbReference>
<dbReference type="PROSITE" id="PS50850">
    <property type="entry name" value="MFS"/>
    <property type="match status" value="1"/>
</dbReference>
<dbReference type="EMBL" id="BNJQ01000004">
    <property type="protein sequence ID" value="GHP03141.1"/>
    <property type="molecule type" value="Genomic_DNA"/>
</dbReference>
<feature type="transmembrane region" description="Helical" evidence="9">
    <location>
        <begin position="462"/>
        <end position="481"/>
    </location>
</feature>
<dbReference type="PROSITE" id="PS00217">
    <property type="entry name" value="SUGAR_TRANSPORT_2"/>
    <property type="match status" value="1"/>
</dbReference>
<keyword evidence="2 8" id="KW-0813">Transport</keyword>
<feature type="transmembrane region" description="Helical" evidence="9">
    <location>
        <begin position="181"/>
        <end position="204"/>
    </location>
</feature>
<accession>A0A830HC28</accession>
<feature type="transmembrane region" description="Helical" evidence="9">
    <location>
        <begin position="367"/>
        <end position="389"/>
    </location>
</feature>
<feature type="transmembrane region" description="Helical" evidence="9">
    <location>
        <begin position="341"/>
        <end position="360"/>
    </location>
</feature>
<evidence type="ECO:0000256" key="6">
    <source>
        <dbReference type="ARBA" id="ARBA00022989"/>
    </source>
</evidence>
<feature type="transmembrane region" description="Helical" evidence="9">
    <location>
        <begin position="216"/>
        <end position="236"/>
    </location>
</feature>
<dbReference type="InterPro" id="IPR020846">
    <property type="entry name" value="MFS_dom"/>
</dbReference>
<dbReference type="InterPro" id="IPR003663">
    <property type="entry name" value="Sugar/inositol_transpt"/>
</dbReference>
<keyword evidence="3" id="KW-1003">Cell membrane</keyword>
<feature type="transmembrane region" description="Helical" evidence="9">
    <location>
        <begin position="395"/>
        <end position="418"/>
    </location>
</feature>
<dbReference type="InterPro" id="IPR036259">
    <property type="entry name" value="MFS_trans_sf"/>
</dbReference>
<reference evidence="11" key="1">
    <citation type="submission" date="2020-10" db="EMBL/GenBank/DDBJ databases">
        <title>Unveiling of a novel bifunctional photoreceptor, Dualchrome1, isolated from a cosmopolitan green alga.</title>
        <authorList>
            <person name="Suzuki S."/>
            <person name="Kawachi M."/>
        </authorList>
    </citation>
    <scope>NUCLEOTIDE SEQUENCE</scope>
    <source>
        <strain evidence="11">NIES 2893</strain>
    </source>
</reference>
<feature type="domain" description="Major facilitator superfamily (MFS) profile" evidence="10">
    <location>
        <begin position="55"/>
        <end position="485"/>
    </location>
</feature>